<evidence type="ECO:0000256" key="1">
    <source>
        <dbReference type="SAM" id="Phobius"/>
    </source>
</evidence>
<keyword evidence="1" id="KW-0812">Transmembrane</keyword>
<proteinExistence type="predicted"/>
<sequence length="97" mass="10086">MSDVPKKKSNTGLIIAIIILAIFIIAIIGVAIYRSTVKKPQPNQKACSSDGGCTAPNICRIVDTVHNTGFCLPPCTNTAGSCPNGWSCNASGHCQAP</sequence>
<organism evidence="2">
    <name type="scientific">Solumvirus sp</name>
    <dbReference type="NCBI Taxonomy" id="2487773"/>
    <lineage>
        <taxon>Viruses</taxon>
        <taxon>Pithoviruses</taxon>
    </lineage>
</organism>
<keyword evidence="1" id="KW-0472">Membrane</keyword>
<reference evidence="2" key="1">
    <citation type="submission" date="2018-10" db="EMBL/GenBank/DDBJ databases">
        <title>Hidden diversity of soil giant viruses.</title>
        <authorList>
            <person name="Schulz F."/>
            <person name="Alteio L."/>
            <person name="Goudeau D."/>
            <person name="Ryan E.M."/>
            <person name="Malmstrom R.R."/>
            <person name="Blanchard J."/>
            <person name="Woyke T."/>
        </authorList>
    </citation>
    <scope>NUCLEOTIDE SEQUENCE</scope>
    <source>
        <strain evidence="2">SMV1</strain>
    </source>
</reference>
<name>A0A3G5AG84_9VIRU</name>
<evidence type="ECO:0000313" key="2">
    <source>
        <dbReference type="EMBL" id="AYV86187.1"/>
    </source>
</evidence>
<feature type="transmembrane region" description="Helical" evidence="1">
    <location>
        <begin position="12"/>
        <end position="33"/>
    </location>
</feature>
<dbReference type="EMBL" id="MK072498">
    <property type="protein sequence ID" value="AYV86187.1"/>
    <property type="molecule type" value="Genomic_DNA"/>
</dbReference>
<keyword evidence="1" id="KW-1133">Transmembrane helix</keyword>
<protein>
    <submittedName>
        <fullName evidence="2">Uncharacterized protein</fullName>
    </submittedName>
</protein>
<gene>
    <name evidence="2" type="ORF">Solumvirus1_62</name>
</gene>
<accession>A0A3G5AG84</accession>